<dbReference type="EMBL" id="JPKZ01000267">
    <property type="protein sequence ID" value="KHN88114.1"/>
    <property type="molecule type" value="Genomic_DNA"/>
</dbReference>
<reference evidence="2 4" key="1">
    <citation type="submission" date="2014-11" db="EMBL/GenBank/DDBJ databases">
        <title>Genetic blueprint of the zoonotic pathogen Toxocara canis.</title>
        <authorList>
            <person name="Zhu X.-Q."/>
            <person name="Korhonen P.K."/>
            <person name="Cai H."/>
            <person name="Young N.D."/>
            <person name="Nejsum P."/>
            <person name="von Samson-Himmelstjerna G."/>
            <person name="Boag P.R."/>
            <person name="Tan P."/>
            <person name="Li Q."/>
            <person name="Min J."/>
            <person name="Yang Y."/>
            <person name="Wang X."/>
            <person name="Fang X."/>
            <person name="Hall R.S."/>
            <person name="Hofmann A."/>
            <person name="Sternberg P.W."/>
            <person name="Jex A.R."/>
            <person name="Gasser R.B."/>
        </authorList>
    </citation>
    <scope>NUCLEOTIDE SEQUENCE [LARGE SCALE GENOMIC DNA]</scope>
    <source>
        <strain evidence="2">PN_DK_2014</strain>
    </source>
</reference>
<name>A0A0B2W371_TOXCA</name>
<protein>
    <submittedName>
        <fullName evidence="2">Uncharacterized protein</fullName>
    </submittedName>
</protein>
<dbReference type="EMBL" id="UYWY01026752">
    <property type="protein sequence ID" value="VDM50658.1"/>
    <property type="molecule type" value="Genomic_DNA"/>
</dbReference>
<sequence>MSVNERIREVVFRALDKAIDRVKGVQLDDELLTFLMNRREAANMMFDAMQCKVDQYVPSFWRKGPIRKRGVETKITSAGGLASSGKMSVQPSEPLTKNSSITGN</sequence>
<dbReference type="AlphaFoldDB" id="A0A0B2W371"/>
<evidence type="ECO:0000313" key="4">
    <source>
        <dbReference type="Proteomes" id="UP000031036"/>
    </source>
</evidence>
<organism evidence="2 4">
    <name type="scientific">Toxocara canis</name>
    <name type="common">Canine roundworm</name>
    <dbReference type="NCBI Taxonomy" id="6265"/>
    <lineage>
        <taxon>Eukaryota</taxon>
        <taxon>Metazoa</taxon>
        <taxon>Ecdysozoa</taxon>
        <taxon>Nematoda</taxon>
        <taxon>Chromadorea</taxon>
        <taxon>Rhabditida</taxon>
        <taxon>Spirurina</taxon>
        <taxon>Ascaridomorpha</taxon>
        <taxon>Ascaridoidea</taxon>
        <taxon>Toxocaridae</taxon>
        <taxon>Toxocara</taxon>
    </lineage>
</organism>
<evidence type="ECO:0000256" key="1">
    <source>
        <dbReference type="SAM" id="MobiDB-lite"/>
    </source>
</evidence>
<proteinExistence type="predicted"/>
<gene>
    <name evidence="2" type="ORF">Tcan_10881</name>
    <name evidence="3" type="ORF">TCNE_LOCUS19337</name>
</gene>
<accession>A0A0B2W371</accession>
<dbReference type="Proteomes" id="UP000031036">
    <property type="component" value="Unassembled WGS sequence"/>
</dbReference>
<evidence type="ECO:0000313" key="2">
    <source>
        <dbReference type="EMBL" id="KHN88114.1"/>
    </source>
</evidence>
<feature type="compositionally biased region" description="Polar residues" evidence="1">
    <location>
        <begin position="85"/>
        <end position="104"/>
    </location>
</feature>
<evidence type="ECO:0000313" key="3">
    <source>
        <dbReference type="EMBL" id="VDM50658.1"/>
    </source>
</evidence>
<feature type="region of interest" description="Disordered" evidence="1">
    <location>
        <begin position="77"/>
        <end position="104"/>
    </location>
</feature>
<keyword evidence="4" id="KW-1185">Reference proteome</keyword>
<reference evidence="3" key="2">
    <citation type="submission" date="2018-11" db="EMBL/GenBank/DDBJ databases">
        <authorList>
            <consortium name="Pathogen Informatics"/>
        </authorList>
    </citation>
    <scope>NUCLEOTIDE SEQUENCE [LARGE SCALE GENOMIC DNA]</scope>
</reference>